<dbReference type="EMBL" id="GG749503">
    <property type="protein sequence ID" value="KMW68710.1"/>
    <property type="molecule type" value="Genomic_DNA"/>
</dbReference>
<dbReference type="AlphaFoldDB" id="A0A0J9EU59"/>
<gene>
    <name evidence="1" type="ORF">BDDG_12992</name>
</gene>
<sequence length="103" mass="12079">MILLQWKTRVNTYHTFMVAQDHLYFHISIGSYDNTYLKYIFGSGIQPVRPAQGEIPFLEIQEFGPFDVTNEEELGEFLHIMLSFILWQLEQTETGTTFKRALS</sequence>
<evidence type="ECO:0000313" key="1">
    <source>
        <dbReference type="EMBL" id="KMW68710.1"/>
    </source>
</evidence>
<dbReference type="Proteomes" id="UP000007802">
    <property type="component" value="Unassembled WGS sequence"/>
</dbReference>
<name>A0A0J9EU59_AJEDA</name>
<accession>A0A0J9EU59</accession>
<dbReference type="OrthoDB" id="3508621at2759"/>
<protein>
    <submittedName>
        <fullName evidence="1">Uncharacterized protein</fullName>
    </submittedName>
</protein>
<proteinExistence type="predicted"/>
<reference evidence="1" key="1">
    <citation type="submission" date="2010-03" db="EMBL/GenBank/DDBJ databases">
        <title>Annotation of Blastomyces dermatitidis strain ATCC 18188.</title>
        <authorList>
            <consortium name="The Broad Institute Genome Sequencing Platform"/>
            <consortium name="Broad Institute Genome Sequencing Center for Infectious Disease."/>
            <person name="Cuomo C."/>
            <person name="Klein B."/>
            <person name="Sullivan T."/>
            <person name="Heitman J."/>
            <person name="Young S."/>
            <person name="Zeng Q."/>
            <person name="Gargeya S."/>
            <person name="Alvarado L."/>
            <person name="Berlin A.M."/>
            <person name="Chapman S.B."/>
            <person name="Chen Z."/>
            <person name="Freedman E."/>
            <person name="Gellesch M."/>
            <person name="Goldberg J."/>
            <person name="Griggs A."/>
            <person name="Gujja S."/>
            <person name="Heilman E."/>
            <person name="Heiman D."/>
            <person name="Howarth C."/>
            <person name="Mehta T."/>
            <person name="Neiman D."/>
            <person name="Pearson M."/>
            <person name="Roberts A."/>
            <person name="Saif S."/>
            <person name="Shea T."/>
            <person name="Shenoy N."/>
            <person name="Sisk P."/>
            <person name="Stolte C."/>
            <person name="Sykes S."/>
            <person name="White J."/>
            <person name="Yandava C."/>
            <person name="Haas B."/>
            <person name="Nusbaum C."/>
            <person name="Birren B."/>
        </authorList>
    </citation>
    <scope>NUCLEOTIDE SEQUENCE</scope>
    <source>
        <strain evidence="1">ATCC 18188</strain>
    </source>
</reference>
<organism evidence="1">
    <name type="scientific">Ajellomyces dermatitidis (strain ATCC 18188 / CBS 674.68)</name>
    <name type="common">Blastomyces dermatitidis</name>
    <dbReference type="NCBI Taxonomy" id="653446"/>
    <lineage>
        <taxon>Eukaryota</taxon>
        <taxon>Fungi</taxon>
        <taxon>Dikarya</taxon>
        <taxon>Ascomycota</taxon>
        <taxon>Pezizomycotina</taxon>
        <taxon>Eurotiomycetes</taxon>
        <taxon>Eurotiomycetidae</taxon>
        <taxon>Onygenales</taxon>
        <taxon>Ajellomycetaceae</taxon>
        <taxon>Blastomyces</taxon>
    </lineage>
</organism>